<comment type="caution">
    <text evidence="12">The sequence shown here is derived from an EMBL/GenBank/DDBJ whole genome shotgun (WGS) entry which is preliminary data.</text>
</comment>
<evidence type="ECO:0000256" key="6">
    <source>
        <dbReference type="ARBA" id="ARBA00023180"/>
    </source>
</evidence>
<dbReference type="GO" id="GO:0007156">
    <property type="term" value="P:homophilic cell adhesion via plasma membrane adhesion molecules"/>
    <property type="evidence" value="ECO:0007669"/>
    <property type="project" value="TreeGrafter"/>
</dbReference>
<evidence type="ECO:0000256" key="4">
    <source>
        <dbReference type="ARBA" id="ARBA00023136"/>
    </source>
</evidence>
<evidence type="ECO:0000256" key="5">
    <source>
        <dbReference type="ARBA" id="ARBA00023157"/>
    </source>
</evidence>
<dbReference type="FunFam" id="2.60.40.10:FF:000032">
    <property type="entry name" value="palladin isoform X1"/>
    <property type="match status" value="1"/>
</dbReference>
<dbReference type="EMBL" id="JARQWQ010000035">
    <property type="protein sequence ID" value="KAK2560790.1"/>
    <property type="molecule type" value="Genomic_DNA"/>
</dbReference>
<dbReference type="Pfam" id="PF07679">
    <property type="entry name" value="I-set"/>
    <property type="match status" value="1"/>
</dbReference>
<accession>A0AAD9QGE2</accession>
<dbReference type="GO" id="GO:0005886">
    <property type="term" value="C:plasma membrane"/>
    <property type="evidence" value="ECO:0007669"/>
    <property type="project" value="UniProtKB-SubCell"/>
</dbReference>
<dbReference type="Gene3D" id="2.60.120.1000">
    <property type="match status" value="1"/>
</dbReference>
<dbReference type="GO" id="GO:0098632">
    <property type="term" value="F:cell-cell adhesion mediator activity"/>
    <property type="evidence" value="ECO:0007669"/>
    <property type="project" value="TreeGrafter"/>
</dbReference>
<dbReference type="Proteomes" id="UP001249851">
    <property type="component" value="Unassembled WGS sequence"/>
</dbReference>
<keyword evidence="2" id="KW-1003">Cell membrane</keyword>
<evidence type="ECO:0000259" key="10">
    <source>
        <dbReference type="PROSITE" id="PS50835"/>
    </source>
</evidence>
<keyword evidence="6" id="KW-0325">Glycoprotein</keyword>
<dbReference type="GO" id="GO:0030424">
    <property type="term" value="C:axon"/>
    <property type="evidence" value="ECO:0007669"/>
    <property type="project" value="TreeGrafter"/>
</dbReference>
<keyword evidence="7" id="KW-0393">Immunoglobulin domain</keyword>
<dbReference type="PROSITE" id="PS51406">
    <property type="entry name" value="FIBRINOGEN_C_2"/>
    <property type="match status" value="1"/>
</dbReference>
<reference evidence="12" key="2">
    <citation type="journal article" date="2023" name="Science">
        <title>Genomic signatures of disease resistance in endangered staghorn corals.</title>
        <authorList>
            <person name="Vollmer S.V."/>
            <person name="Selwyn J.D."/>
            <person name="Despard B.A."/>
            <person name="Roesel C.L."/>
        </authorList>
    </citation>
    <scope>NUCLEOTIDE SEQUENCE</scope>
    <source>
        <strain evidence="12">K2</strain>
    </source>
</reference>
<evidence type="ECO:0000256" key="8">
    <source>
        <dbReference type="SAM" id="MobiDB-lite"/>
    </source>
</evidence>
<dbReference type="InterPro" id="IPR007110">
    <property type="entry name" value="Ig-like_dom"/>
</dbReference>
<dbReference type="InterPro" id="IPR003598">
    <property type="entry name" value="Ig_sub2"/>
</dbReference>
<dbReference type="GO" id="GO:0007411">
    <property type="term" value="P:axon guidance"/>
    <property type="evidence" value="ECO:0007669"/>
    <property type="project" value="TreeGrafter"/>
</dbReference>
<proteinExistence type="predicted"/>
<dbReference type="PANTHER" id="PTHR10075:SF103">
    <property type="entry name" value="ROUNDABOUT HOMOLOG 4"/>
    <property type="match status" value="1"/>
</dbReference>
<gene>
    <name evidence="12" type="ORF">P5673_016592</name>
</gene>
<dbReference type="InterPro" id="IPR008160">
    <property type="entry name" value="Collagen"/>
</dbReference>
<dbReference type="SMART" id="SM00408">
    <property type="entry name" value="IGc2"/>
    <property type="match status" value="3"/>
</dbReference>
<feature type="domain" description="Ig-like" evidence="10">
    <location>
        <begin position="407"/>
        <end position="477"/>
    </location>
</feature>
<dbReference type="Gene3D" id="2.60.40.10">
    <property type="entry name" value="Immunoglobulins"/>
    <property type="match status" value="3"/>
</dbReference>
<keyword evidence="9" id="KW-0812">Transmembrane</keyword>
<evidence type="ECO:0000256" key="3">
    <source>
        <dbReference type="ARBA" id="ARBA00022737"/>
    </source>
</evidence>
<dbReference type="InterPro" id="IPR013783">
    <property type="entry name" value="Ig-like_fold"/>
</dbReference>
<dbReference type="SUPFAM" id="SSF48726">
    <property type="entry name" value="Immunoglobulin"/>
    <property type="match status" value="3"/>
</dbReference>
<evidence type="ECO:0000256" key="7">
    <source>
        <dbReference type="ARBA" id="ARBA00023319"/>
    </source>
</evidence>
<dbReference type="InterPro" id="IPR013098">
    <property type="entry name" value="Ig_I-set"/>
</dbReference>
<dbReference type="FunFam" id="2.60.40.10:FF:000005">
    <property type="entry name" value="Neuronal cell adhesion molecule"/>
    <property type="match status" value="1"/>
</dbReference>
<evidence type="ECO:0000259" key="11">
    <source>
        <dbReference type="PROSITE" id="PS51406"/>
    </source>
</evidence>
<feature type="transmembrane region" description="Helical" evidence="9">
    <location>
        <begin position="21"/>
        <end position="40"/>
    </location>
</feature>
<keyword evidence="13" id="KW-1185">Reference proteome</keyword>
<keyword evidence="3" id="KW-0677">Repeat</keyword>
<keyword evidence="5" id="KW-1015">Disulfide bond</keyword>
<dbReference type="SUPFAM" id="SSF56496">
    <property type="entry name" value="Fibrinogen C-terminal domain-like"/>
    <property type="match status" value="1"/>
</dbReference>
<dbReference type="InterPro" id="IPR003599">
    <property type="entry name" value="Ig_sub"/>
</dbReference>
<dbReference type="Pfam" id="PF13927">
    <property type="entry name" value="Ig_3"/>
    <property type="match status" value="2"/>
</dbReference>
<comment type="subcellular location">
    <subcellularLocation>
        <location evidence="1">Cell membrane</location>
    </subcellularLocation>
</comment>
<evidence type="ECO:0000313" key="12">
    <source>
        <dbReference type="EMBL" id="KAK2560790.1"/>
    </source>
</evidence>
<dbReference type="SMART" id="SM00409">
    <property type="entry name" value="IG"/>
    <property type="match status" value="3"/>
</dbReference>
<keyword evidence="4 9" id="KW-0472">Membrane</keyword>
<dbReference type="PROSITE" id="PS50835">
    <property type="entry name" value="IG_LIKE"/>
    <property type="match status" value="3"/>
</dbReference>
<dbReference type="NCBIfam" id="NF040941">
    <property type="entry name" value="GGGWT_bact"/>
    <property type="match status" value="1"/>
</dbReference>
<feature type="domain" description="Fibrinogen C-terminal" evidence="11">
    <location>
        <begin position="476"/>
        <end position="530"/>
    </location>
</feature>
<dbReference type="InterPro" id="IPR036056">
    <property type="entry name" value="Fibrinogen-like_C"/>
</dbReference>
<evidence type="ECO:0000256" key="2">
    <source>
        <dbReference type="ARBA" id="ARBA00022475"/>
    </source>
</evidence>
<feature type="region of interest" description="Disordered" evidence="8">
    <location>
        <begin position="145"/>
        <end position="221"/>
    </location>
</feature>
<dbReference type="GO" id="GO:0070593">
    <property type="term" value="P:dendrite self-avoidance"/>
    <property type="evidence" value="ECO:0007669"/>
    <property type="project" value="TreeGrafter"/>
</dbReference>
<name>A0AAD9QGE2_ACRCE</name>
<keyword evidence="9" id="KW-1133">Transmembrane helix</keyword>
<dbReference type="Pfam" id="PF01391">
    <property type="entry name" value="Collagen"/>
    <property type="match status" value="1"/>
</dbReference>
<evidence type="ECO:0000313" key="13">
    <source>
        <dbReference type="Proteomes" id="UP001249851"/>
    </source>
</evidence>
<evidence type="ECO:0000256" key="1">
    <source>
        <dbReference type="ARBA" id="ARBA00004236"/>
    </source>
</evidence>
<dbReference type="PANTHER" id="PTHR10075">
    <property type="entry name" value="BASIGIN RELATED"/>
    <property type="match status" value="1"/>
</dbReference>
<evidence type="ECO:0000256" key="9">
    <source>
        <dbReference type="SAM" id="Phobius"/>
    </source>
</evidence>
<feature type="domain" description="Ig-like" evidence="10">
    <location>
        <begin position="215"/>
        <end position="299"/>
    </location>
</feature>
<dbReference type="AlphaFoldDB" id="A0AAD9QGE2"/>
<sequence>MNSQRENENQRNGQKRLHSTLFSALSLLLSAVCCITVVRLEIKMNLQDRRISDSTTRCNQVETELQTLQRRQQGSEMHLLKTKGPKADENEVDSLTILKETSARQKRSSMRPLDHDVSEVKLLIKEELRRLQDQVCAKNEILCRLGPKGNQGRRGPRGKPGPEGPPGKHGPEGPRGSTGLRGDLGLPGIPGPAGPSGPKGVKGQKGEPGKSLSEPSLLQPPVETTVNETQTAILKCTADGNPTPKISWFKQNSLLPVGRHAVEPSGALIVKDVKPGDDGLYSCVAANLLGGISTSAKLTVQFGPQLFLSTNRMLAQENENVTITCNATGQPLPQITWSKFVGTLPKSRTYVRNGVIRIRQVKKTDSGTYICEADNIMGLKQGVIQLLVFHRLKFEVSPPQEVTPYVGSTVSFSCVAKSDLRPVITWEKDTKSRVLVDSNILPNGTLVLQNIQKSHQGTYTCIATNALATIIAKVRVHSPRSASSCSVIRHFTSASGNYDIDPDGAGGLAPFTVYCDMTDKNGVGVTVISHDSESRTLVQGCETHGCYSRDIDYTGASLYQLTSLTLVSTHCEQFIKYECRGSVFRFDSPYGWWVSRSSAKITYWGGGSAARSNCACGMTNSCADRSNGCNCDKNDLVWREDSGLLTDRSQLPVKQLRFGDTGDSGEQGYHTLGKMKCYGEA</sequence>
<organism evidence="12 13">
    <name type="scientific">Acropora cervicornis</name>
    <name type="common">Staghorn coral</name>
    <dbReference type="NCBI Taxonomy" id="6130"/>
    <lineage>
        <taxon>Eukaryota</taxon>
        <taxon>Metazoa</taxon>
        <taxon>Cnidaria</taxon>
        <taxon>Anthozoa</taxon>
        <taxon>Hexacorallia</taxon>
        <taxon>Scleractinia</taxon>
        <taxon>Astrocoeniina</taxon>
        <taxon>Acroporidae</taxon>
        <taxon>Acropora</taxon>
    </lineage>
</organism>
<protein>
    <submittedName>
        <fullName evidence="12">Contactin-associated protein 1</fullName>
    </submittedName>
</protein>
<feature type="domain" description="Ig-like" evidence="10">
    <location>
        <begin position="304"/>
        <end position="375"/>
    </location>
</feature>
<dbReference type="InterPro" id="IPR036179">
    <property type="entry name" value="Ig-like_dom_sf"/>
</dbReference>
<reference evidence="12" key="1">
    <citation type="journal article" date="2023" name="G3 (Bethesda)">
        <title>Whole genome assembly and annotation of the endangered Caribbean coral Acropora cervicornis.</title>
        <authorList>
            <person name="Selwyn J.D."/>
            <person name="Vollmer S.V."/>
        </authorList>
    </citation>
    <scope>NUCLEOTIDE SEQUENCE</scope>
    <source>
        <strain evidence="12">K2</strain>
    </source>
</reference>
<dbReference type="InterPro" id="IPR002181">
    <property type="entry name" value="Fibrinogen_a/b/g_C_dom"/>
</dbReference>